<name>A0A1B0AK18_GLOPL</name>
<keyword evidence="3" id="KW-1185">Reference proteome</keyword>
<keyword evidence="1" id="KW-0472">Membrane</keyword>
<dbReference type="AlphaFoldDB" id="A0A1B0AK18"/>
<dbReference type="EnsemblMetazoa" id="GPAI048253-RA">
    <property type="protein sequence ID" value="GPAI048253-PA"/>
    <property type="gene ID" value="GPAI048253"/>
</dbReference>
<keyword evidence="1" id="KW-0812">Transmembrane</keyword>
<reference evidence="3" key="1">
    <citation type="submission" date="2014-03" db="EMBL/GenBank/DDBJ databases">
        <authorList>
            <person name="Aksoy S."/>
            <person name="Warren W."/>
            <person name="Wilson R.K."/>
        </authorList>
    </citation>
    <scope>NUCLEOTIDE SEQUENCE [LARGE SCALE GENOMIC DNA]</scope>
    <source>
        <strain evidence="3">IAEA</strain>
    </source>
</reference>
<proteinExistence type="predicted"/>
<accession>A0A1B0AK18</accession>
<reference evidence="2" key="2">
    <citation type="submission" date="2020-05" db="UniProtKB">
        <authorList>
            <consortium name="EnsemblMetazoa"/>
        </authorList>
    </citation>
    <scope>IDENTIFICATION</scope>
    <source>
        <strain evidence="2">IAEA</strain>
    </source>
</reference>
<sequence>MDGVTESDKESALICCKGTLVNLLDIRCWQFVAEQWPFIVVDMADDIDVDVDVDDDDDDDGDNDTVAVALGVRSRKQCIILFVAVAVAVAVAARLSFADVKFALAIMATRINLIKMEKQSTNVLPRAVNTVA</sequence>
<dbReference type="Proteomes" id="UP000092445">
    <property type="component" value="Unassembled WGS sequence"/>
</dbReference>
<evidence type="ECO:0000313" key="3">
    <source>
        <dbReference type="Proteomes" id="UP000092445"/>
    </source>
</evidence>
<keyword evidence="1" id="KW-1133">Transmembrane helix</keyword>
<protein>
    <submittedName>
        <fullName evidence="2">Uncharacterized protein</fullName>
    </submittedName>
</protein>
<feature type="transmembrane region" description="Helical" evidence="1">
    <location>
        <begin position="78"/>
        <end position="97"/>
    </location>
</feature>
<evidence type="ECO:0000313" key="2">
    <source>
        <dbReference type="EnsemblMetazoa" id="GPAI048253-PA"/>
    </source>
</evidence>
<organism evidence="2 3">
    <name type="scientific">Glossina pallidipes</name>
    <name type="common">Tsetse fly</name>
    <dbReference type="NCBI Taxonomy" id="7398"/>
    <lineage>
        <taxon>Eukaryota</taxon>
        <taxon>Metazoa</taxon>
        <taxon>Ecdysozoa</taxon>
        <taxon>Arthropoda</taxon>
        <taxon>Hexapoda</taxon>
        <taxon>Insecta</taxon>
        <taxon>Pterygota</taxon>
        <taxon>Neoptera</taxon>
        <taxon>Endopterygota</taxon>
        <taxon>Diptera</taxon>
        <taxon>Brachycera</taxon>
        <taxon>Muscomorpha</taxon>
        <taxon>Hippoboscoidea</taxon>
        <taxon>Glossinidae</taxon>
        <taxon>Glossina</taxon>
    </lineage>
</organism>
<evidence type="ECO:0000256" key="1">
    <source>
        <dbReference type="SAM" id="Phobius"/>
    </source>
</evidence>
<dbReference type="VEuPathDB" id="VectorBase:GPAI048253"/>